<sequence>MTAKGQHRSRRRGWRYRGVHHTRRGALTVADIKNSLRPNDGQMIHLGSVIKNVTFFGLPPDADPSMVEATLTLVGDEPTLTIAALTGPPGPGAGS</sequence>
<proteinExistence type="predicted"/>
<reference evidence="1 2" key="1">
    <citation type="submission" date="2019-02" db="EMBL/GenBank/DDBJ databases">
        <authorList>
            <person name="Kanzanas C."/>
            <person name="Smith M.A."/>
            <person name="Zack K.M."/>
            <person name="Garlena R.A."/>
            <person name="Russell D.A."/>
            <person name="Pope W.H."/>
            <person name="Jacobs-Sera D."/>
            <person name="Hatfull G.F."/>
        </authorList>
    </citation>
    <scope>NUCLEOTIDE SEQUENCE [LARGE SCALE GENOMIC DNA]</scope>
</reference>
<gene>
    <name evidence="1" type="primary">92</name>
    <name evidence="1" type="ORF">SEA_TYPHA_92</name>
</gene>
<evidence type="ECO:0000313" key="1">
    <source>
        <dbReference type="EMBL" id="QBP29747.1"/>
    </source>
</evidence>
<protein>
    <submittedName>
        <fullName evidence="1">Uncharacterized protein</fullName>
    </submittedName>
</protein>
<evidence type="ECO:0000313" key="2">
    <source>
        <dbReference type="Proteomes" id="UP000294565"/>
    </source>
</evidence>
<keyword evidence="2" id="KW-1185">Reference proteome</keyword>
<dbReference type="EMBL" id="MK494099">
    <property type="protein sequence ID" value="QBP29747.1"/>
    <property type="molecule type" value="Genomic_DNA"/>
</dbReference>
<name>A0A482J6W0_9CAUD</name>
<dbReference type="KEGG" id="vg:63743082"/>
<dbReference type="RefSeq" id="YP_010049759.1">
    <property type="nucleotide sequence ID" value="NC_054393.1"/>
</dbReference>
<dbReference type="Proteomes" id="UP000294565">
    <property type="component" value="Segment"/>
</dbReference>
<accession>A0A482J6W0</accession>
<dbReference type="GeneID" id="63743082"/>
<organism evidence="1 2">
    <name type="scientific">Mycobacterium phage Typha</name>
    <dbReference type="NCBI Taxonomy" id="2517971"/>
    <lineage>
        <taxon>Viruses</taxon>
        <taxon>Duplodnaviria</taxon>
        <taxon>Heunggongvirae</taxon>
        <taxon>Uroviricota</taxon>
        <taxon>Caudoviricetes</taxon>
        <taxon>Typhavirus</taxon>
        <taxon>Typhavirus typha</taxon>
    </lineage>
</organism>